<gene>
    <name evidence="2" type="ORF">ACFSKX_14940</name>
</gene>
<organism evidence="2 3">
    <name type="scientific">Microbulbifer halophilus</name>
    <dbReference type="NCBI Taxonomy" id="453963"/>
    <lineage>
        <taxon>Bacteria</taxon>
        <taxon>Pseudomonadati</taxon>
        <taxon>Pseudomonadota</taxon>
        <taxon>Gammaproteobacteria</taxon>
        <taxon>Cellvibrionales</taxon>
        <taxon>Microbulbiferaceae</taxon>
        <taxon>Microbulbifer</taxon>
    </lineage>
</organism>
<dbReference type="InterPro" id="IPR010780">
    <property type="entry name" value="DUF1375"/>
</dbReference>
<comment type="caution">
    <text evidence="2">The sequence shown here is derived from an EMBL/GenBank/DDBJ whole genome shotgun (WGS) entry which is preliminary data.</text>
</comment>
<keyword evidence="2" id="KW-0449">Lipoprotein</keyword>
<sequence>MSSRPLGLRHGYPLSNSDSEVSSKLKRQNTSCESIPRVYSGVSYNACKMHSNSNSIYLAWVLGFYVFDSVLSTATDTVALPYTIYAQNKRGNLVIE</sequence>
<protein>
    <submittedName>
        <fullName evidence="2">YceK/YidQ family lipoprotein</fullName>
    </submittedName>
</protein>
<evidence type="ECO:0000313" key="2">
    <source>
        <dbReference type="EMBL" id="MFD2311722.1"/>
    </source>
</evidence>
<name>A0ABW5EEL7_9GAMM</name>
<proteinExistence type="predicted"/>
<evidence type="ECO:0000256" key="1">
    <source>
        <dbReference type="SAM" id="MobiDB-lite"/>
    </source>
</evidence>
<dbReference type="RefSeq" id="WP_265721367.1">
    <property type="nucleotide sequence ID" value="NZ_JBHSIG010000001.1"/>
</dbReference>
<reference evidence="3" key="1">
    <citation type="journal article" date="2019" name="Int. J. Syst. Evol. Microbiol.">
        <title>The Global Catalogue of Microorganisms (GCM) 10K type strain sequencing project: providing services to taxonomists for standard genome sequencing and annotation.</title>
        <authorList>
            <consortium name="The Broad Institute Genomics Platform"/>
            <consortium name="The Broad Institute Genome Sequencing Center for Infectious Disease"/>
            <person name="Wu L."/>
            <person name="Ma J."/>
        </authorList>
    </citation>
    <scope>NUCLEOTIDE SEQUENCE [LARGE SCALE GENOMIC DNA]</scope>
    <source>
        <strain evidence="3">KCTC 12848</strain>
    </source>
</reference>
<accession>A0ABW5EEL7</accession>
<keyword evidence="3" id="KW-1185">Reference proteome</keyword>
<dbReference type="Pfam" id="PF07119">
    <property type="entry name" value="DUF1375"/>
    <property type="match status" value="1"/>
</dbReference>
<dbReference type="Proteomes" id="UP001597425">
    <property type="component" value="Unassembled WGS sequence"/>
</dbReference>
<dbReference type="EMBL" id="JBHUJD010000021">
    <property type="protein sequence ID" value="MFD2311722.1"/>
    <property type="molecule type" value="Genomic_DNA"/>
</dbReference>
<feature type="region of interest" description="Disordered" evidence="1">
    <location>
        <begin position="1"/>
        <end position="32"/>
    </location>
</feature>
<feature type="compositionally biased region" description="Polar residues" evidence="1">
    <location>
        <begin position="14"/>
        <end position="32"/>
    </location>
</feature>
<evidence type="ECO:0000313" key="3">
    <source>
        <dbReference type="Proteomes" id="UP001597425"/>
    </source>
</evidence>